<dbReference type="GeneID" id="6753271"/>
<dbReference type="Proteomes" id="UP000009022">
    <property type="component" value="Unassembled WGS sequence"/>
</dbReference>
<dbReference type="RefSeq" id="XP_002112058.1">
    <property type="nucleotide sequence ID" value="XM_002112022.1"/>
</dbReference>
<reference evidence="2 3" key="1">
    <citation type="journal article" date="2008" name="Nature">
        <title>The Trichoplax genome and the nature of placozoans.</title>
        <authorList>
            <person name="Srivastava M."/>
            <person name="Begovic E."/>
            <person name="Chapman J."/>
            <person name="Putnam N.H."/>
            <person name="Hellsten U."/>
            <person name="Kawashima T."/>
            <person name="Kuo A."/>
            <person name="Mitros T."/>
            <person name="Salamov A."/>
            <person name="Carpenter M.L."/>
            <person name="Signorovitch A.Y."/>
            <person name="Moreno M.A."/>
            <person name="Kamm K."/>
            <person name="Grimwood J."/>
            <person name="Schmutz J."/>
            <person name="Shapiro H."/>
            <person name="Grigoriev I.V."/>
            <person name="Buss L.W."/>
            <person name="Schierwater B."/>
            <person name="Dellaporta S.L."/>
            <person name="Rokhsar D.S."/>
        </authorList>
    </citation>
    <scope>NUCLEOTIDE SEQUENCE [LARGE SCALE GENOMIC DNA]</scope>
    <source>
        <strain evidence="2 3">Grell-BS-1999</strain>
    </source>
</reference>
<evidence type="ECO:0000313" key="2">
    <source>
        <dbReference type="EMBL" id="EDV26025.1"/>
    </source>
</evidence>
<dbReference type="GO" id="GO:0042765">
    <property type="term" value="C:GPI-anchor transamidase complex"/>
    <property type="evidence" value="ECO:0000318"/>
    <property type="project" value="GO_Central"/>
</dbReference>
<feature type="transmembrane region" description="Helical" evidence="1">
    <location>
        <begin position="500"/>
        <end position="521"/>
    </location>
</feature>
<proteinExistence type="predicted"/>
<gene>
    <name evidence="2" type="ORF">TRIADDRAFT_23458</name>
</gene>
<dbReference type="HOGENOM" id="CLU_021459_2_0_1"/>
<dbReference type="CTD" id="6753271"/>
<dbReference type="PhylomeDB" id="B3RVN0"/>
<dbReference type="InterPro" id="IPR007245">
    <property type="entry name" value="PIG-T"/>
</dbReference>
<dbReference type="PANTHER" id="PTHR12959">
    <property type="entry name" value="GPI TRANSAMIDASE COMPONENT PIG-T-RELATED"/>
    <property type="match status" value="1"/>
</dbReference>
<evidence type="ECO:0008006" key="4">
    <source>
        <dbReference type="Google" id="ProtNLM"/>
    </source>
</evidence>
<keyword evidence="1" id="KW-0812">Transmembrane</keyword>
<dbReference type="InParanoid" id="B3RVN0"/>
<sequence>MLVDSITSNDHYHEELVLKPLATGHLYAHFQFTTYWHVDIANKDAFKHFNLFPKPLGQILSRYDVEELHFSLTQGLWRHNWWGYPILSSPPGAELSVWFAANMSQSIDSAWSGLTNALSGLFCASLNFIDSTTTVSPAWSFRPEGASKKNLNSSRLRYAVLTRETICTENLTPWKKLLPCDAKAGLSVLFHSLALYNVNYHSMGVHVRPFCKTKDCKSSGVELKQTLSLVFNPIIHSGSRDWNLENLFSKAIPSVCPLATTSKIFVDISNNKTYGGFLLKPLPHSLAPVKPTNPDFYAVYDLNRIDFDKPYASHGFNLAMEWLKLEKYGRGLNPPLDTHRYATGLGDENGGIRTRIYNHDERDINILYMEVVPWFFRLYLHTFEVLCSRKRAQNVLLNRRFIPGKDRSRPYLLELALRLPAKSSTTIKIDFQRAFLKWTEHPPDAHHGFYISSAVITTVLLNDANTTVPPLMASNRNHDKEVITRLYTEALLVTLPTPDFSMPFIVICLTSTVVAIAFGSIHNLTTRQYQLKNIEDIKKQSIFNRLISLVLPFKKK</sequence>
<dbReference type="EMBL" id="DS985244">
    <property type="protein sequence ID" value="EDV26025.1"/>
    <property type="molecule type" value="Genomic_DNA"/>
</dbReference>
<keyword evidence="1" id="KW-1133">Transmembrane helix</keyword>
<dbReference type="STRING" id="10228.B3RVN0"/>
<dbReference type="AlphaFoldDB" id="B3RVN0"/>
<dbReference type="eggNOG" id="KOG2407">
    <property type="taxonomic scope" value="Eukaryota"/>
</dbReference>
<dbReference type="KEGG" id="tad:TRIADDRAFT_23458"/>
<accession>B3RVN0</accession>
<organism evidence="2 3">
    <name type="scientific">Trichoplax adhaerens</name>
    <name type="common">Trichoplax reptans</name>
    <dbReference type="NCBI Taxonomy" id="10228"/>
    <lineage>
        <taxon>Eukaryota</taxon>
        <taxon>Metazoa</taxon>
        <taxon>Placozoa</taxon>
        <taxon>Uniplacotomia</taxon>
        <taxon>Trichoplacea</taxon>
        <taxon>Trichoplacidae</taxon>
        <taxon>Trichoplax</taxon>
    </lineage>
</organism>
<dbReference type="Pfam" id="PF04113">
    <property type="entry name" value="Gpi16"/>
    <property type="match status" value="2"/>
</dbReference>
<dbReference type="OrthoDB" id="331263at2759"/>
<keyword evidence="3" id="KW-1185">Reference proteome</keyword>
<evidence type="ECO:0000313" key="3">
    <source>
        <dbReference type="Proteomes" id="UP000009022"/>
    </source>
</evidence>
<dbReference type="PANTHER" id="PTHR12959:SF11">
    <property type="entry name" value="GPI TRANSAMIDASE COMPONENT PIG-T"/>
    <property type="match status" value="1"/>
</dbReference>
<dbReference type="GO" id="GO:0016255">
    <property type="term" value="P:attachment of GPI anchor to protein"/>
    <property type="evidence" value="ECO:0000318"/>
    <property type="project" value="GO_Central"/>
</dbReference>
<protein>
    <recommendedName>
        <fullName evidence="4">GPI transamidase component PIG-T</fullName>
    </recommendedName>
</protein>
<name>B3RVN0_TRIAD</name>
<keyword evidence="1" id="KW-0472">Membrane</keyword>
<dbReference type="OMA" id="NHGHYIG"/>
<evidence type="ECO:0000256" key="1">
    <source>
        <dbReference type="SAM" id="Phobius"/>
    </source>
</evidence>